<accession>A0ABX1EYU0</accession>
<dbReference type="PANTHER" id="PTHR43734:SF7">
    <property type="entry name" value="4,4'-DIAPONEUROSPORENE OXYGENASE"/>
    <property type="match status" value="1"/>
</dbReference>
<evidence type="ECO:0000256" key="1">
    <source>
        <dbReference type="ARBA" id="ARBA00006046"/>
    </source>
</evidence>
<keyword evidence="5" id="KW-1185">Reference proteome</keyword>
<reference evidence="4 5" key="1">
    <citation type="submission" date="2020-03" db="EMBL/GenBank/DDBJ databases">
        <title>Roseomonas selenitidurans sp. nov. isolated from soil.</title>
        <authorList>
            <person name="Liu H."/>
        </authorList>
    </citation>
    <scope>NUCLEOTIDE SEQUENCE [LARGE SCALE GENOMIC DNA]</scope>
    <source>
        <strain evidence="4 5">JCM 15073</strain>
    </source>
</reference>
<dbReference type="PANTHER" id="PTHR43734">
    <property type="entry name" value="PHYTOENE DESATURASE"/>
    <property type="match status" value="1"/>
</dbReference>
<proteinExistence type="inferred from homology"/>
<sequence>MRQSAEPRIVVVGAGIGGLAAALHLAAAGRPVLLLERAATPGGRVSSLRPAGAVTVDAGPAVLTLLPVFQRLFAAAGARLEDHLALRPLPVLGRHVWPDGRYLDLMADQQAAAAAIGDFAGPDAARGFLDFQARAARCWDALEKPFLTVQRPGMLALGAQVGLGLRGTSPFGTLWDALGEHFADPRLRQVFGRMAAYVGSSPLLAPATLMLVAHIEMSGLFAIEGGMDRLAEALAGLAQARGVELRLGAAVAEILVQGGRVAGLRLADGQRIAARQVVLASDAASLAAGHFGAAAARAVPPLPASRRSFSAFGWAIAGRAEGLDLPRQAVFHPADPAAEYAALARGRMPEAPTVTLWAQARLAPAPAPDGAEPLMVLVPAPPRADTREMPAGPAEAASLAALARAGLRLRRDAVLAVTPRDHERAAPGSGGAIYGQAVHGWQSIFSRPAARTTLPGLILAGGTTHPGAGLAMAALSGQLAAAAVIGERA</sequence>
<dbReference type="EMBL" id="JAAVTX010000003">
    <property type="protein sequence ID" value="NKE45230.1"/>
    <property type="molecule type" value="Genomic_DNA"/>
</dbReference>
<organism evidence="4 5">
    <name type="scientific">Falsiroseomonas frigidaquae</name>
    <dbReference type="NCBI Taxonomy" id="487318"/>
    <lineage>
        <taxon>Bacteria</taxon>
        <taxon>Pseudomonadati</taxon>
        <taxon>Pseudomonadota</taxon>
        <taxon>Alphaproteobacteria</taxon>
        <taxon>Acetobacterales</taxon>
        <taxon>Roseomonadaceae</taxon>
        <taxon>Falsiroseomonas</taxon>
    </lineage>
</organism>
<comment type="similarity">
    <text evidence="1">Belongs to the carotenoid/retinoid oxidoreductase family.</text>
</comment>
<name>A0ABX1EYU0_9PROT</name>
<evidence type="ECO:0000259" key="3">
    <source>
        <dbReference type="Pfam" id="PF01593"/>
    </source>
</evidence>
<evidence type="ECO:0000313" key="4">
    <source>
        <dbReference type="EMBL" id="NKE45230.1"/>
    </source>
</evidence>
<dbReference type="InterPro" id="IPR036188">
    <property type="entry name" value="FAD/NAD-bd_sf"/>
</dbReference>
<evidence type="ECO:0000313" key="5">
    <source>
        <dbReference type="Proteomes" id="UP000765160"/>
    </source>
</evidence>
<dbReference type="Proteomes" id="UP000765160">
    <property type="component" value="Unassembled WGS sequence"/>
</dbReference>
<protein>
    <submittedName>
        <fullName evidence="4">NAD(P)/FAD-dependent oxidoreductase</fullName>
    </submittedName>
</protein>
<dbReference type="InterPro" id="IPR002937">
    <property type="entry name" value="Amino_oxidase"/>
</dbReference>
<keyword evidence="2" id="KW-0560">Oxidoreductase</keyword>
<dbReference type="SUPFAM" id="SSF51905">
    <property type="entry name" value="FAD/NAD(P)-binding domain"/>
    <property type="match status" value="1"/>
</dbReference>
<evidence type="ECO:0000256" key="2">
    <source>
        <dbReference type="ARBA" id="ARBA00023002"/>
    </source>
</evidence>
<gene>
    <name evidence="4" type="ORF">HB662_10605</name>
</gene>
<dbReference type="Pfam" id="PF01593">
    <property type="entry name" value="Amino_oxidase"/>
    <property type="match status" value="1"/>
</dbReference>
<feature type="domain" description="Amine oxidase" evidence="3">
    <location>
        <begin position="16"/>
        <end position="485"/>
    </location>
</feature>
<dbReference type="Gene3D" id="3.50.50.60">
    <property type="entry name" value="FAD/NAD(P)-binding domain"/>
    <property type="match status" value="2"/>
</dbReference>
<comment type="caution">
    <text evidence="4">The sequence shown here is derived from an EMBL/GenBank/DDBJ whole genome shotgun (WGS) entry which is preliminary data.</text>
</comment>